<reference evidence="3" key="1">
    <citation type="journal article" date="2019" name="Int. J. Syst. Evol. Microbiol.">
        <title>The Global Catalogue of Microorganisms (GCM) 10K type strain sequencing project: providing services to taxonomists for standard genome sequencing and annotation.</title>
        <authorList>
            <consortium name="The Broad Institute Genomics Platform"/>
            <consortium name="The Broad Institute Genome Sequencing Center for Infectious Disease"/>
            <person name="Wu L."/>
            <person name="Ma J."/>
        </authorList>
    </citation>
    <scope>NUCLEOTIDE SEQUENCE [LARGE SCALE GENOMIC DNA]</scope>
    <source>
        <strain evidence="3">NBRC 106310</strain>
    </source>
</reference>
<protein>
    <submittedName>
        <fullName evidence="2">Uncharacterized protein</fullName>
    </submittedName>
</protein>
<feature type="transmembrane region" description="Helical" evidence="1">
    <location>
        <begin position="44"/>
        <end position="65"/>
    </location>
</feature>
<feature type="transmembrane region" description="Helical" evidence="1">
    <location>
        <begin position="150"/>
        <end position="172"/>
    </location>
</feature>
<evidence type="ECO:0000313" key="3">
    <source>
        <dbReference type="Proteomes" id="UP001321543"/>
    </source>
</evidence>
<gene>
    <name evidence="2" type="ORF">GCM10025863_28510</name>
</gene>
<organism evidence="2 3">
    <name type="scientific">Microbacterium suwonense</name>
    <dbReference type="NCBI Taxonomy" id="683047"/>
    <lineage>
        <taxon>Bacteria</taxon>
        <taxon>Bacillati</taxon>
        <taxon>Actinomycetota</taxon>
        <taxon>Actinomycetes</taxon>
        <taxon>Micrococcales</taxon>
        <taxon>Microbacteriaceae</taxon>
        <taxon>Microbacterium</taxon>
    </lineage>
</organism>
<keyword evidence="1" id="KW-0812">Transmembrane</keyword>
<feature type="transmembrane region" description="Helical" evidence="1">
    <location>
        <begin position="178"/>
        <end position="206"/>
    </location>
</feature>
<keyword evidence="1" id="KW-1133">Transmembrane helix</keyword>
<dbReference type="RefSeq" id="WP_286300756.1">
    <property type="nucleotide sequence ID" value="NZ_AP027728.1"/>
</dbReference>
<proteinExistence type="predicted"/>
<name>A0ABM8FWX3_9MICO</name>
<keyword evidence="3" id="KW-1185">Reference proteome</keyword>
<evidence type="ECO:0000256" key="1">
    <source>
        <dbReference type="SAM" id="Phobius"/>
    </source>
</evidence>
<accession>A0ABM8FWX3</accession>
<keyword evidence="1" id="KW-0472">Membrane</keyword>
<feature type="transmembrane region" description="Helical" evidence="1">
    <location>
        <begin position="109"/>
        <end position="129"/>
    </location>
</feature>
<dbReference type="EMBL" id="AP027728">
    <property type="protein sequence ID" value="BDZ40237.1"/>
    <property type="molecule type" value="Genomic_DNA"/>
</dbReference>
<feature type="transmembrane region" description="Helical" evidence="1">
    <location>
        <begin position="18"/>
        <end position="38"/>
    </location>
</feature>
<feature type="transmembrane region" description="Helical" evidence="1">
    <location>
        <begin position="77"/>
        <end position="97"/>
    </location>
</feature>
<sequence>MVDVDAGAVGARARRRTWMLGGGLLAASALLGLAAPSLSSLPGLPYLSLPTLLFSGGAIVFAVGLGRSGSVTARRPFGTGALVALAIWFLVQPLVLLPLPEDEAALPDFVAAMSMIGITLEVIALVLAVTAVTQIGRSDVVPRPWNWAPLWALLATVVAWLLQSGLVLGPGIADDQGVLLAVFGLSGILEAGAVAFLGVLAMILAVRPAGGATVVYSSAE</sequence>
<evidence type="ECO:0000313" key="2">
    <source>
        <dbReference type="EMBL" id="BDZ40237.1"/>
    </source>
</evidence>
<dbReference type="Proteomes" id="UP001321543">
    <property type="component" value="Chromosome"/>
</dbReference>